<feature type="domain" description="ATPase AAA-type core" evidence="2">
    <location>
        <begin position="27"/>
        <end position="391"/>
    </location>
</feature>
<organism evidence="3 4">
    <name type="scientific">Antiquaquibacter soli</name>
    <dbReference type="NCBI Taxonomy" id="3064523"/>
    <lineage>
        <taxon>Bacteria</taxon>
        <taxon>Bacillati</taxon>
        <taxon>Actinomycetota</taxon>
        <taxon>Actinomycetes</taxon>
        <taxon>Micrococcales</taxon>
        <taxon>Microbacteriaceae</taxon>
        <taxon>Antiquaquibacter</taxon>
    </lineage>
</organism>
<evidence type="ECO:0000313" key="3">
    <source>
        <dbReference type="EMBL" id="MDO7882574.1"/>
    </source>
</evidence>
<dbReference type="SUPFAM" id="SSF52540">
    <property type="entry name" value="P-loop containing nucleoside triphosphate hydrolases"/>
    <property type="match status" value="1"/>
</dbReference>
<dbReference type="RefSeq" id="WP_305003008.1">
    <property type="nucleotide sequence ID" value="NZ_JAUQUB010000002.1"/>
</dbReference>
<name>A0ABT9BNF9_9MICO</name>
<evidence type="ECO:0000313" key="4">
    <source>
        <dbReference type="Proteomes" id="UP001241072"/>
    </source>
</evidence>
<dbReference type="InterPro" id="IPR003959">
    <property type="entry name" value="ATPase_AAA_core"/>
</dbReference>
<evidence type="ECO:0000256" key="1">
    <source>
        <dbReference type="ARBA" id="ARBA00023236"/>
    </source>
</evidence>
<keyword evidence="1" id="KW-0227">DNA damage</keyword>
<comment type="caution">
    <text evidence="3">The sequence shown here is derived from an EMBL/GenBank/DDBJ whole genome shotgun (WGS) entry which is preliminary data.</text>
</comment>
<accession>A0ABT9BNF9</accession>
<keyword evidence="4" id="KW-1185">Reference proteome</keyword>
<dbReference type="PANTHER" id="PTHR32182">
    <property type="entry name" value="DNA REPLICATION AND REPAIR PROTEIN RECF"/>
    <property type="match status" value="1"/>
</dbReference>
<protein>
    <submittedName>
        <fullName evidence="3">AAA family ATPase</fullName>
    </submittedName>
</protein>
<dbReference type="Pfam" id="PF13304">
    <property type="entry name" value="AAA_21"/>
    <property type="match status" value="1"/>
</dbReference>
<dbReference type="Gene3D" id="3.40.50.300">
    <property type="entry name" value="P-loop containing nucleotide triphosphate hydrolases"/>
    <property type="match status" value="2"/>
</dbReference>
<gene>
    <name evidence="3" type="ORF">Q5716_10090</name>
</gene>
<keyword evidence="1" id="KW-0742">SOS response</keyword>
<sequence>MKLISFTLEGYRRFVAPTSVKLHADMVALIGPNEAGKSSVLRALTHLNEDGRFQANEHPRRSDAKPLLKWQFQLDDLDRAELNSVSEAREVQRVSITKGDDGVRRWSFFPAVWRDRSAREAAFKQIMHANGSLEHLAGEAGYVFAIDRSLEILDLDELDAAELAELEAVLSDIRNARDTLGPENLTKDQSEQVESVVIALQSAIEGEKSPHPTERARRALELRVPQIRLFEPADRNLQREYDLGEVADSPPPALRHLADVAELDLPALRDELINNEIADASTRRNRANARLADVFRSWNQEEIALQFEFQNSLLLIQATTPSDSGLSSIEERSDGMRWFAALLAFIQGSEDGPILLADEIETHLHYDAQADLIEVLARQRLISKVVYTTHSFGCLPFDIGNGVRVVQQTGLGTSQLVNGFWTTGSGFSPLLASMGAAAVTFTPTRRAVIGEGPTEAILLPTLLRQASGQPKLAFQVAPGLSSVASSAVANLETEAGQVAYLVDGDPGGLSIHKKLAATVPSQRIVVLKDPVTGSSMETEDLIDPSAYMEAVNDELQLWNASLPTFAPKALPTTMRSKAVESWCKRHAVAAPDKAALAQRIANMSGGRDVFDADRKDYIVGVLDQLTSALDYKSS</sequence>
<dbReference type="Proteomes" id="UP001241072">
    <property type="component" value="Unassembled WGS sequence"/>
</dbReference>
<evidence type="ECO:0000259" key="2">
    <source>
        <dbReference type="Pfam" id="PF13304"/>
    </source>
</evidence>
<dbReference type="PANTHER" id="PTHR32182:SF25">
    <property type="entry name" value="SLR1056 PROTEIN"/>
    <property type="match status" value="1"/>
</dbReference>
<dbReference type="InterPro" id="IPR027417">
    <property type="entry name" value="P-loop_NTPase"/>
</dbReference>
<proteinExistence type="predicted"/>
<dbReference type="EMBL" id="JAUQUB010000002">
    <property type="protein sequence ID" value="MDO7882574.1"/>
    <property type="molecule type" value="Genomic_DNA"/>
</dbReference>
<reference evidence="3 4" key="1">
    <citation type="submission" date="2023-07" db="EMBL/GenBank/DDBJ databases">
        <title>Protaetiibacter sp. nov WY-16 isolated from soil.</title>
        <authorList>
            <person name="Liu B."/>
            <person name="Wan Y."/>
        </authorList>
    </citation>
    <scope>NUCLEOTIDE SEQUENCE [LARGE SCALE GENOMIC DNA]</scope>
    <source>
        <strain evidence="3 4">WY-16</strain>
    </source>
</reference>